<dbReference type="Proteomes" id="UP001596432">
    <property type="component" value="Unassembled WGS sequence"/>
</dbReference>
<reference evidence="3 4" key="1">
    <citation type="journal article" date="2019" name="Int. J. Syst. Evol. Microbiol.">
        <title>The Global Catalogue of Microorganisms (GCM) 10K type strain sequencing project: providing services to taxonomists for standard genome sequencing and annotation.</title>
        <authorList>
            <consortium name="The Broad Institute Genomics Platform"/>
            <consortium name="The Broad Institute Genome Sequencing Center for Infectious Disease"/>
            <person name="Wu L."/>
            <person name="Ma J."/>
        </authorList>
    </citation>
    <scope>NUCLEOTIDE SEQUENCE [LARGE SCALE GENOMIC DNA]</scope>
    <source>
        <strain evidence="3 4">XZYJT29</strain>
    </source>
</reference>
<feature type="compositionally biased region" description="Low complexity" evidence="1">
    <location>
        <begin position="11"/>
        <end position="20"/>
    </location>
</feature>
<feature type="compositionally biased region" description="Polar residues" evidence="1">
    <location>
        <begin position="25"/>
        <end position="39"/>
    </location>
</feature>
<dbReference type="RefSeq" id="WP_274323256.1">
    <property type="nucleotide sequence ID" value="NZ_CP118158.1"/>
</dbReference>
<feature type="transmembrane region" description="Helical" evidence="2">
    <location>
        <begin position="68"/>
        <end position="95"/>
    </location>
</feature>
<feature type="compositionally biased region" description="Gly residues" evidence="1">
    <location>
        <begin position="1"/>
        <end position="10"/>
    </location>
</feature>
<feature type="compositionally biased region" description="Polar residues" evidence="1">
    <location>
        <begin position="46"/>
        <end position="57"/>
    </location>
</feature>
<evidence type="ECO:0000313" key="4">
    <source>
        <dbReference type="Proteomes" id="UP001596432"/>
    </source>
</evidence>
<organism evidence="3 4">
    <name type="scientific">Halosimplex aquaticum</name>
    <dbReference type="NCBI Taxonomy" id="3026162"/>
    <lineage>
        <taxon>Archaea</taxon>
        <taxon>Methanobacteriati</taxon>
        <taxon>Methanobacteriota</taxon>
        <taxon>Stenosarchaea group</taxon>
        <taxon>Halobacteria</taxon>
        <taxon>Halobacteriales</taxon>
        <taxon>Haloarculaceae</taxon>
        <taxon>Halosimplex</taxon>
    </lineage>
</organism>
<evidence type="ECO:0000256" key="2">
    <source>
        <dbReference type="SAM" id="Phobius"/>
    </source>
</evidence>
<protein>
    <submittedName>
        <fullName evidence="3">Uncharacterized protein</fullName>
    </submittedName>
</protein>
<accession>A0ABD5Y5M5</accession>
<keyword evidence="2" id="KW-0812">Transmembrane</keyword>
<dbReference type="EMBL" id="JBHTAS010000001">
    <property type="protein sequence ID" value="MFC7142186.1"/>
    <property type="molecule type" value="Genomic_DNA"/>
</dbReference>
<feature type="region of interest" description="Disordered" evidence="1">
    <location>
        <begin position="1"/>
        <end position="58"/>
    </location>
</feature>
<evidence type="ECO:0000313" key="3">
    <source>
        <dbReference type="EMBL" id="MFC7142186.1"/>
    </source>
</evidence>
<keyword evidence="2" id="KW-1133">Transmembrane helix</keyword>
<dbReference type="AlphaFoldDB" id="A0ABD5Y5M5"/>
<sequence>MDGDGDGGGMDSMNGTNMGNANVEAMQNANDESSASTLESMGYVDSGTSVEQSSGDSTRPWKHILQTALILTLTAIIVGATGYYLLSFVLSFLGITL</sequence>
<comment type="caution">
    <text evidence="3">The sequence shown here is derived from an EMBL/GenBank/DDBJ whole genome shotgun (WGS) entry which is preliminary data.</text>
</comment>
<keyword evidence="2" id="KW-0472">Membrane</keyword>
<dbReference type="GeneID" id="78822521"/>
<proteinExistence type="predicted"/>
<evidence type="ECO:0000256" key="1">
    <source>
        <dbReference type="SAM" id="MobiDB-lite"/>
    </source>
</evidence>
<name>A0ABD5Y5M5_9EURY</name>
<gene>
    <name evidence="3" type="ORF">ACFQMA_20405</name>
</gene>
<keyword evidence="4" id="KW-1185">Reference proteome</keyword>